<protein>
    <submittedName>
        <fullName evidence="2">Large subunit ribosomal protein L7A</fullName>
    </submittedName>
</protein>
<sequence length="83" mass="8809">MSNEKALQDAHVKVGAKQTLRAIALGQAKEVYIAEDADPRITSKIIALCHEKSIKITYVDTMANLGKACGIQVGAAMVSIVTP</sequence>
<keyword evidence="3" id="KW-1185">Reference proteome</keyword>
<proteinExistence type="predicted"/>
<evidence type="ECO:0000313" key="3">
    <source>
        <dbReference type="Proteomes" id="UP001519272"/>
    </source>
</evidence>
<dbReference type="SUPFAM" id="SSF55315">
    <property type="entry name" value="L30e-like"/>
    <property type="match status" value="1"/>
</dbReference>
<keyword evidence="2" id="KW-0689">Ribosomal protein</keyword>
<name>A0ABS4FXY9_9BACL</name>
<organism evidence="2 3">
    <name type="scientific">Paenibacillus turicensis</name>
    <dbReference type="NCBI Taxonomy" id="160487"/>
    <lineage>
        <taxon>Bacteria</taxon>
        <taxon>Bacillati</taxon>
        <taxon>Bacillota</taxon>
        <taxon>Bacilli</taxon>
        <taxon>Bacillales</taxon>
        <taxon>Paenibacillaceae</taxon>
        <taxon>Paenibacillus</taxon>
    </lineage>
</organism>
<dbReference type="RefSeq" id="WP_210091022.1">
    <property type="nucleotide sequence ID" value="NZ_JAGGKG010000026.1"/>
</dbReference>
<dbReference type="Proteomes" id="UP001519272">
    <property type="component" value="Unassembled WGS sequence"/>
</dbReference>
<accession>A0ABS4FXY9</accession>
<dbReference type="Pfam" id="PF01248">
    <property type="entry name" value="Ribosomal_L7Ae"/>
    <property type="match status" value="1"/>
</dbReference>
<reference evidence="2 3" key="1">
    <citation type="submission" date="2021-03" db="EMBL/GenBank/DDBJ databases">
        <title>Genomic Encyclopedia of Type Strains, Phase IV (KMG-IV): sequencing the most valuable type-strain genomes for metagenomic binning, comparative biology and taxonomic classification.</title>
        <authorList>
            <person name="Goeker M."/>
        </authorList>
    </citation>
    <scope>NUCLEOTIDE SEQUENCE [LARGE SCALE GENOMIC DNA]</scope>
    <source>
        <strain evidence="2 3">DSM 14349</strain>
    </source>
</reference>
<gene>
    <name evidence="2" type="ORF">J2Z32_004120</name>
</gene>
<dbReference type="PRINTS" id="PR00884">
    <property type="entry name" value="RIBOSOMALHS6"/>
</dbReference>
<evidence type="ECO:0000313" key="2">
    <source>
        <dbReference type="EMBL" id="MBP1907445.1"/>
    </source>
</evidence>
<dbReference type="GO" id="GO:0005840">
    <property type="term" value="C:ribosome"/>
    <property type="evidence" value="ECO:0007669"/>
    <property type="project" value="UniProtKB-KW"/>
</dbReference>
<evidence type="ECO:0000259" key="1">
    <source>
        <dbReference type="Pfam" id="PF01248"/>
    </source>
</evidence>
<dbReference type="InterPro" id="IPR004038">
    <property type="entry name" value="Ribosomal_eL8/eL30/eS12/Gad45"/>
</dbReference>
<keyword evidence="2" id="KW-0687">Ribonucleoprotein</keyword>
<dbReference type="InterPro" id="IPR029064">
    <property type="entry name" value="Ribosomal_eL30-like_sf"/>
</dbReference>
<feature type="domain" description="Ribosomal protein eL8/eL30/eS12/Gadd45" evidence="1">
    <location>
        <begin position="5"/>
        <end position="82"/>
    </location>
</feature>
<dbReference type="EMBL" id="JAGGKG010000026">
    <property type="protein sequence ID" value="MBP1907445.1"/>
    <property type="molecule type" value="Genomic_DNA"/>
</dbReference>
<comment type="caution">
    <text evidence="2">The sequence shown here is derived from an EMBL/GenBank/DDBJ whole genome shotgun (WGS) entry which is preliminary data.</text>
</comment>
<dbReference type="Gene3D" id="3.30.1330.30">
    <property type="match status" value="1"/>
</dbReference>